<keyword evidence="3" id="KW-1185">Reference proteome</keyword>
<proteinExistence type="predicted"/>
<reference evidence="2" key="2">
    <citation type="submission" date="2025-05" db="UniProtKB">
        <authorList>
            <consortium name="EnsemblMetazoa"/>
        </authorList>
    </citation>
    <scope>IDENTIFICATION</scope>
    <source>
        <strain evidence="2">Foshan</strain>
    </source>
</reference>
<feature type="region of interest" description="Disordered" evidence="1">
    <location>
        <begin position="341"/>
        <end position="379"/>
    </location>
</feature>
<dbReference type="GeneID" id="109422363"/>
<feature type="region of interest" description="Disordered" evidence="1">
    <location>
        <begin position="240"/>
        <end position="273"/>
    </location>
</feature>
<accession>A0ABM1ZZD3</accession>
<evidence type="ECO:0000313" key="2">
    <source>
        <dbReference type="EnsemblMetazoa" id="AALFPA23_023002.P34206"/>
    </source>
</evidence>
<name>A0ABM1ZZD3_AEDAL</name>
<dbReference type="Proteomes" id="UP000069940">
    <property type="component" value="Unassembled WGS sequence"/>
</dbReference>
<protein>
    <submittedName>
        <fullName evidence="2">Uncharacterized protein</fullName>
    </submittedName>
</protein>
<reference evidence="3" key="1">
    <citation type="journal article" date="2015" name="Proc. Natl. Acad. Sci. U.S.A.">
        <title>Genome sequence of the Asian Tiger mosquito, Aedes albopictus, reveals insights into its biology, genetics, and evolution.</title>
        <authorList>
            <person name="Chen X.G."/>
            <person name="Jiang X."/>
            <person name="Gu J."/>
            <person name="Xu M."/>
            <person name="Wu Y."/>
            <person name="Deng Y."/>
            <person name="Zhang C."/>
            <person name="Bonizzoni M."/>
            <person name="Dermauw W."/>
            <person name="Vontas J."/>
            <person name="Armbruster P."/>
            <person name="Huang X."/>
            <person name="Yang Y."/>
            <person name="Zhang H."/>
            <person name="He W."/>
            <person name="Peng H."/>
            <person name="Liu Y."/>
            <person name="Wu K."/>
            <person name="Chen J."/>
            <person name="Lirakis M."/>
            <person name="Topalis P."/>
            <person name="Van Leeuwen T."/>
            <person name="Hall A.B."/>
            <person name="Jiang X."/>
            <person name="Thorpe C."/>
            <person name="Mueller R.L."/>
            <person name="Sun C."/>
            <person name="Waterhouse R.M."/>
            <person name="Yan G."/>
            <person name="Tu Z.J."/>
            <person name="Fang X."/>
            <person name="James A.A."/>
        </authorList>
    </citation>
    <scope>NUCLEOTIDE SEQUENCE [LARGE SCALE GENOMIC DNA]</scope>
    <source>
        <strain evidence="3">Foshan</strain>
    </source>
</reference>
<sequence length="503" mass="56046">MMDYFAYLIANKATAAKTVKIRKTYINEDPSQEETAPCPSCMERNQSSSVRYMYVNLQEAIYKCESPSCMYPFQNFKFKNYTDNTVYSYTSAEETLSATPEALVDFGQSFTNVEPSSPGRCKTEDPAPGSAMNDSATIDFSFSFFSPDRSPKNNSISKIGHNTSLNIFGSPSLSYKNLVQEFDTGFIDDILQDLNQSTSQEQPKPVLVSPVRSVVESKACTAGRQLKRCLQMLEDNTASSSEATFKVPPLPGTEVPSPPKIKPKKHSPLRRSKHNKRTYISSGSLSLEKMAKKRSLKPLEFIETVNSLQPKKATPAESNLPGVKPLKNRRVENMLNFIERSLKNRQPKPLETVPPSPPKQSAAKRSPESHRKSNKHYKRMSLSAAVLHDSQFEYSTSESEQEDVPPPPPPSKIRIPSPLKLEDFNGDTSLESFASSPEHSSQSSLPSFEDLLSHIHPDAEPKRSIISPVGFRSAGCSPTREPQWAQTPPRRIHSMESLCGLLE</sequence>
<dbReference type="RefSeq" id="XP_019552652.3">
    <property type="nucleotide sequence ID" value="XM_019697107.3"/>
</dbReference>
<feature type="compositionally biased region" description="Low complexity" evidence="1">
    <location>
        <begin position="429"/>
        <end position="448"/>
    </location>
</feature>
<organism evidence="2 3">
    <name type="scientific">Aedes albopictus</name>
    <name type="common">Asian tiger mosquito</name>
    <name type="synonym">Stegomyia albopicta</name>
    <dbReference type="NCBI Taxonomy" id="7160"/>
    <lineage>
        <taxon>Eukaryota</taxon>
        <taxon>Metazoa</taxon>
        <taxon>Ecdysozoa</taxon>
        <taxon>Arthropoda</taxon>
        <taxon>Hexapoda</taxon>
        <taxon>Insecta</taxon>
        <taxon>Pterygota</taxon>
        <taxon>Neoptera</taxon>
        <taxon>Endopterygota</taxon>
        <taxon>Diptera</taxon>
        <taxon>Nematocera</taxon>
        <taxon>Culicoidea</taxon>
        <taxon>Culicidae</taxon>
        <taxon>Culicinae</taxon>
        <taxon>Aedini</taxon>
        <taxon>Aedes</taxon>
        <taxon>Stegomyia</taxon>
    </lineage>
</organism>
<evidence type="ECO:0000313" key="3">
    <source>
        <dbReference type="Proteomes" id="UP000069940"/>
    </source>
</evidence>
<feature type="compositionally biased region" description="Basic residues" evidence="1">
    <location>
        <begin position="261"/>
        <end position="273"/>
    </location>
</feature>
<feature type="region of interest" description="Disordered" evidence="1">
    <location>
        <begin position="392"/>
        <end position="491"/>
    </location>
</feature>
<evidence type="ECO:0000256" key="1">
    <source>
        <dbReference type="SAM" id="MobiDB-lite"/>
    </source>
</evidence>
<dbReference type="EnsemblMetazoa" id="AALFPA23_023002.R34206">
    <property type="protein sequence ID" value="AALFPA23_023002.P34206"/>
    <property type="gene ID" value="AALFPA23_023002"/>
</dbReference>
<feature type="compositionally biased region" description="Pro residues" evidence="1">
    <location>
        <begin position="248"/>
        <end position="260"/>
    </location>
</feature>
<feature type="compositionally biased region" description="Basic and acidic residues" evidence="1">
    <location>
        <begin position="451"/>
        <end position="463"/>
    </location>
</feature>